<proteinExistence type="predicted"/>
<dbReference type="Gene3D" id="2.170.130.20">
    <property type="entry name" value="LCCL-like domain"/>
    <property type="match status" value="1"/>
</dbReference>
<gene>
    <name evidence="2" type="ORF">CSSPTR1EN2_LOCUS1763</name>
</gene>
<dbReference type="EMBL" id="OZ019893">
    <property type="protein sequence ID" value="CAK9192183.1"/>
    <property type="molecule type" value="Genomic_DNA"/>
</dbReference>
<reference evidence="2 3" key="1">
    <citation type="submission" date="2024-02" db="EMBL/GenBank/DDBJ databases">
        <authorList>
            <consortium name="ELIXIR-Norway"/>
            <consortium name="Elixir Norway"/>
        </authorList>
    </citation>
    <scope>NUCLEOTIDE SEQUENCE [LARGE SCALE GENOMIC DNA]</scope>
</reference>
<dbReference type="Pfam" id="PF08642">
    <property type="entry name" value="Rxt3"/>
    <property type="match status" value="1"/>
</dbReference>
<dbReference type="Proteomes" id="UP001497512">
    <property type="component" value="Chromosome 1"/>
</dbReference>
<keyword evidence="3" id="KW-1185">Reference proteome</keyword>
<accession>A0ABP0TC58</accession>
<feature type="region of interest" description="Disordered" evidence="1">
    <location>
        <begin position="98"/>
        <end position="223"/>
    </location>
</feature>
<protein>
    <recommendedName>
        <fullName evidence="4">Histone deacetylation protein Rxt3</fullName>
    </recommendedName>
</protein>
<organism evidence="2 3">
    <name type="scientific">Sphagnum troendelagicum</name>
    <dbReference type="NCBI Taxonomy" id="128251"/>
    <lineage>
        <taxon>Eukaryota</taxon>
        <taxon>Viridiplantae</taxon>
        <taxon>Streptophyta</taxon>
        <taxon>Embryophyta</taxon>
        <taxon>Bryophyta</taxon>
        <taxon>Sphagnophytina</taxon>
        <taxon>Sphagnopsida</taxon>
        <taxon>Sphagnales</taxon>
        <taxon>Sphagnaceae</taxon>
        <taxon>Sphagnum</taxon>
    </lineage>
</organism>
<feature type="compositionally biased region" description="Basic and acidic residues" evidence="1">
    <location>
        <begin position="110"/>
        <end position="146"/>
    </location>
</feature>
<dbReference type="SUPFAM" id="SSF69848">
    <property type="entry name" value="LCCL domain"/>
    <property type="match status" value="1"/>
</dbReference>
<evidence type="ECO:0000256" key="1">
    <source>
        <dbReference type="SAM" id="MobiDB-lite"/>
    </source>
</evidence>
<dbReference type="InterPro" id="IPR013951">
    <property type="entry name" value="Rxt3"/>
</dbReference>
<feature type="region of interest" description="Disordered" evidence="1">
    <location>
        <begin position="504"/>
        <end position="552"/>
    </location>
</feature>
<evidence type="ECO:0000313" key="3">
    <source>
        <dbReference type="Proteomes" id="UP001497512"/>
    </source>
</evidence>
<name>A0ABP0TC58_9BRYO</name>
<evidence type="ECO:0008006" key="4">
    <source>
        <dbReference type="Google" id="ProtNLM"/>
    </source>
</evidence>
<evidence type="ECO:0000313" key="2">
    <source>
        <dbReference type="EMBL" id="CAK9192183.1"/>
    </source>
</evidence>
<dbReference type="InterPro" id="IPR036609">
    <property type="entry name" value="LCCL_sf"/>
</dbReference>
<feature type="compositionally biased region" description="Basic and acidic residues" evidence="1">
    <location>
        <begin position="158"/>
        <end position="223"/>
    </location>
</feature>
<feature type="compositionally biased region" description="Basic and acidic residues" evidence="1">
    <location>
        <begin position="510"/>
        <end position="524"/>
    </location>
</feature>
<sequence length="631" mass="70899">MTNGFVKRSHDDLRVVENKLKQQEWRQRQQHHHQQLSLQQQSLRRGRQFLVDAGENAAETMPRKVAGRASTRGSVQEVIVGSGDAIAEVPARTSALEQEGNLLQLQDSLGKNRVEGGKKESREEEQRKQREKKEEDLKDRNDRRMEAMPALPNLPEQRGADRDERKRAKAEKEKEKEKVREKDWGRDEGKGTHREKRDKIDKERERELNHQRGHLDKEDRDEKEEMHCCKTHGQSESLALLYRIGEGVPELAKLWKHYGPNVATGATKDNISSQAGLTVEIHIPADLATTSNHQIRGRQLWGTDVYTDDSDIVAVLMHTGYYTPTGTLPLHPASELHATIRVIPPQEMYTSMVRNSLRSRSWGGGSGCSYRVERCQIIKEGGGSIELKPFLTNTPAVATTLGPAASEWTVSTRAGCSNTYLQQQLTCEVTIQYNLCNEPWLKYSMSVVADRGLKKSQYTSARLKKGDVLYAETHRDRYELAYLGNGATCNGTVSLTTATSMSPQPAVTLEKTKEKVSSKERVEGKGSGACNGGKPNPDNHPQNGEKSCQGHCSKPPVGDSYEWYRWSRCKQPLPLSSMHIKGVPSPPDNVEVLQDGLAWEEVQWSPTSVWVRGTEYLLTRAQFISPHRGLG</sequence>